<gene>
    <name evidence="4" type="ORF">FEV51_03250</name>
</gene>
<evidence type="ECO:0000256" key="1">
    <source>
        <dbReference type="ARBA" id="ARBA00022723"/>
    </source>
</evidence>
<evidence type="ECO:0000256" key="2">
    <source>
        <dbReference type="ARBA" id="ARBA00022801"/>
    </source>
</evidence>
<dbReference type="RefSeq" id="WP_138615818.1">
    <property type="nucleotide sequence ID" value="NZ_VCAO01000001.1"/>
</dbReference>
<evidence type="ECO:0000313" key="4">
    <source>
        <dbReference type="EMBL" id="TMM50213.1"/>
    </source>
</evidence>
<dbReference type="Pfam" id="PF03571">
    <property type="entry name" value="Peptidase_M49"/>
    <property type="match status" value="1"/>
</dbReference>
<feature type="chain" id="PRO_5024454119" description="Zn-dependent hydrolase" evidence="3">
    <location>
        <begin position="21"/>
        <end position="558"/>
    </location>
</feature>
<protein>
    <recommendedName>
        <fullName evidence="6">Zn-dependent hydrolase</fullName>
    </recommendedName>
</protein>
<keyword evidence="5" id="KW-1185">Reference proteome</keyword>
<dbReference type="GO" id="GO:0008239">
    <property type="term" value="F:dipeptidyl-peptidase activity"/>
    <property type="evidence" value="ECO:0007669"/>
    <property type="project" value="TreeGrafter"/>
</dbReference>
<dbReference type="PANTHER" id="PTHR23422">
    <property type="entry name" value="DIPEPTIDYL PEPTIDASE III-RELATED"/>
    <property type="match status" value="1"/>
</dbReference>
<accession>A0A5S3PA34</accession>
<dbReference type="GO" id="GO:0046872">
    <property type="term" value="F:metal ion binding"/>
    <property type="evidence" value="ECO:0007669"/>
    <property type="project" value="UniProtKB-KW"/>
</dbReference>
<dbReference type="EMBL" id="VCAO01000001">
    <property type="protein sequence ID" value="TMM50213.1"/>
    <property type="molecule type" value="Genomic_DNA"/>
</dbReference>
<dbReference type="GO" id="GO:0005737">
    <property type="term" value="C:cytoplasm"/>
    <property type="evidence" value="ECO:0007669"/>
    <property type="project" value="TreeGrafter"/>
</dbReference>
<keyword evidence="2" id="KW-0378">Hydrolase</keyword>
<evidence type="ECO:0000256" key="3">
    <source>
        <dbReference type="SAM" id="SignalP"/>
    </source>
</evidence>
<proteinExistence type="predicted"/>
<dbReference type="PANTHER" id="PTHR23422:SF9">
    <property type="entry name" value="ZN-DEPENDENT HYDROLASE"/>
    <property type="match status" value="1"/>
</dbReference>
<organism evidence="4 5">
    <name type="scientific">Qipengyuania marisflavi</name>
    <dbReference type="NCBI Taxonomy" id="2486356"/>
    <lineage>
        <taxon>Bacteria</taxon>
        <taxon>Pseudomonadati</taxon>
        <taxon>Pseudomonadota</taxon>
        <taxon>Alphaproteobacteria</taxon>
        <taxon>Sphingomonadales</taxon>
        <taxon>Erythrobacteraceae</taxon>
        <taxon>Qipengyuania</taxon>
    </lineage>
</organism>
<keyword evidence="3" id="KW-0732">Signal</keyword>
<dbReference type="Gene3D" id="3.30.540.30">
    <property type="match status" value="1"/>
</dbReference>
<dbReference type="InterPro" id="IPR039461">
    <property type="entry name" value="Peptidase_M49"/>
</dbReference>
<keyword evidence="1" id="KW-0479">Metal-binding</keyword>
<name>A0A5S3PA34_9SPHN</name>
<dbReference type="PROSITE" id="PS51257">
    <property type="entry name" value="PROKAR_LIPOPROTEIN"/>
    <property type="match status" value="1"/>
</dbReference>
<dbReference type="OrthoDB" id="9812747at2"/>
<reference evidence="4 5" key="1">
    <citation type="submission" date="2019-05" db="EMBL/GenBank/DDBJ databases">
        <title>Erythrobacter marisflavi sp. nov., isolated from isolated from water of an estuary environment.</title>
        <authorList>
            <person name="Yoon J.-H."/>
        </authorList>
    </citation>
    <scope>NUCLEOTIDE SEQUENCE [LARGE SCALE GENOMIC DNA]</scope>
    <source>
        <strain evidence="4 5">KEM-5</strain>
    </source>
</reference>
<evidence type="ECO:0008006" key="6">
    <source>
        <dbReference type="Google" id="ProtNLM"/>
    </source>
</evidence>
<dbReference type="Proteomes" id="UP000309668">
    <property type="component" value="Unassembled WGS sequence"/>
</dbReference>
<dbReference type="AlphaFoldDB" id="A0A5S3PA34"/>
<evidence type="ECO:0000313" key="5">
    <source>
        <dbReference type="Proteomes" id="UP000309668"/>
    </source>
</evidence>
<comment type="caution">
    <text evidence="4">The sequence shown here is derived from an EMBL/GenBank/DDBJ whole genome shotgun (WGS) entry which is preliminary data.</text>
</comment>
<sequence>MRKAILPFLLATAACTPAMTETGAVTTVPAATHDGYDLRAQYAKLAEIRMAPDTSYLNAEERDVVNLLIEASDLMSEIYLRQRFAQNPEVRSAIARSRHGDRDLLLTMFDRYFGPWDDLEEAHPFWGSEAMPEGAGFYPADLTRAEFDAYLVANPGEKAALLNPYTVVKRQGARLVTVPYSVEYREWLVPAAALLERAAARTSNPSLKRFLGLRAKSFLSDDYYESEMAWMDLKDTPIEVAIGPYEVYTDRLYGTKTAFESFVTLRNPEASAAVAKYKNYLRDMEGNLPIEDRYKNFTRGFESPIAVADQVHGGGDNVPGVQTIAFNLPNDERVREAKGAKKVILANVLGAKYDRILAPIGAVVLKPAQADLVAKKYMELSTLFHELSHSLGPGSITVGGRQTTVNEELKEQYSALEESKADVMGIWNLLYMMERNEIPASEKPQLWSTYMAGLFRSMRFGIDEAHGKGAALQYGYLKEHGAFRWDASANRYEVDYARMESGLKALLTDQLMLQATGDYAGTKAYFARYGVLDDAARQAIAAMDAIPVDIRPIYPDGV</sequence>
<feature type="signal peptide" evidence="3">
    <location>
        <begin position="1"/>
        <end position="20"/>
    </location>
</feature>